<sequence length="108" mass="11379">MSTSRRDGEGEEVIYVSPSCQGKDHRNKTKSQETISAENHSLPGLSRANNMQQAAAAAGSAVRSHSGIAGCRHSGSAVCRHSGRAICCLSSNAMRSHSDDSHNSNRNG</sequence>
<evidence type="ECO:0000313" key="2">
    <source>
        <dbReference type="EMBL" id="KAB2620773.1"/>
    </source>
</evidence>
<gene>
    <name evidence="2" type="ORF">D8674_039531</name>
</gene>
<accession>A0A5N5H224</accession>
<feature type="region of interest" description="Disordered" evidence="1">
    <location>
        <begin position="1"/>
        <end position="34"/>
    </location>
</feature>
<reference evidence="2 3" key="2">
    <citation type="submission" date="2019-11" db="EMBL/GenBank/DDBJ databases">
        <title>A de novo genome assembly of a pear dwarfing rootstock.</title>
        <authorList>
            <person name="Wang F."/>
            <person name="Wang J."/>
            <person name="Li S."/>
            <person name="Zhang Y."/>
            <person name="Fang M."/>
            <person name="Ma L."/>
            <person name="Zhao Y."/>
            <person name="Jiang S."/>
        </authorList>
    </citation>
    <scope>NUCLEOTIDE SEQUENCE [LARGE SCALE GENOMIC DNA]</scope>
    <source>
        <strain evidence="2">S2</strain>
        <tissue evidence="2">Leaf</tissue>
    </source>
</reference>
<evidence type="ECO:0000256" key="1">
    <source>
        <dbReference type="SAM" id="MobiDB-lite"/>
    </source>
</evidence>
<comment type="caution">
    <text evidence="2">The sequence shown here is derived from an EMBL/GenBank/DDBJ whole genome shotgun (WGS) entry which is preliminary data.</text>
</comment>
<protein>
    <submittedName>
        <fullName evidence="2">Uncharacterized protein</fullName>
    </submittedName>
</protein>
<dbReference type="EMBL" id="SMOL01000293">
    <property type="protein sequence ID" value="KAB2620773.1"/>
    <property type="molecule type" value="Genomic_DNA"/>
</dbReference>
<dbReference type="AlphaFoldDB" id="A0A5N5H224"/>
<proteinExistence type="predicted"/>
<evidence type="ECO:0000313" key="3">
    <source>
        <dbReference type="Proteomes" id="UP000327157"/>
    </source>
</evidence>
<reference evidence="2 3" key="1">
    <citation type="submission" date="2019-09" db="EMBL/GenBank/DDBJ databases">
        <authorList>
            <person name="Ou C."/>
        </authorList>
    </citation>
    <scope>NUCLEOTIDE SEQUENCE [LARGE SCALE GENOMIC DNA]</scope>
    <source>
        <strain evidence="2">S2</strain>
        <tissue evidence="2">Leaf</tissue>
    </source>
</reference>
<name>A0A5N5H224_9ROSA</name>
<dbReference type="Proteomes" id="UP000327157">
    <property type="component" value="Unassembled WGS sequence"/>
</dbReference>
<organism evidence="2 3">
    <name type="scientific">Pyrus ussuriensis x Pyrus communis</name>
    <dbReference type="NCBI Taxonomy" id="2448454"/>
    <lineage>
        <taxon>Eukaryota</taxon>
        <taxon>Viridiplantae</taxon>
        <taxon>Streptophyta</taxon>
        <taxon>Embryophyta</taxon>
        <taxon>Tracheophyta</taxon>
        <taxon>Spermatophyta</taxon>
        <taxon>Magnoliopsida</taxon>
        <taxon>eudicotyledons</taxon>
        <taxon>Gunneridae</taxon>
        <taxon>Pentapetalae</taxon>
        <taxon>rosids</taxon>
        <taxon>fabids</taxon>
        <taxon>Rosales</taxon>
        <taxon>Rosaceae</taxon>
        <taxon>Amygdaloideae</taxon>
        <taxon>Maleae</taxon>
        <taxon>Pyrus</taxon>
    </lineage>
</organism>
<keyword evidence="3" id="KW-1185">Reference proteome</keyword>